<evidence type="ECO:0000313" key="2">
    <source>
        <dbReference type="EMBL" id="KKQ14887.1"/>
    </source>
</evidence>
<evidence type="ECO:0000256" key="1">
    <source>
        <dbReference type="SAM" id="Phobius"/>
    </source>
</evidence>
<feature type="transmembrane region" description="Helical" evidence="1">
    <location>
        <begin position="27"/>
        <end position="48"/>
    </location>
</feature>
<protein>
    <submittedName>
        <fullName evidence="2">Uncharacterized protein</fullName>
    </submittedName>
</protein>
<dbReference type="Proteomes" id="UP000033886">
    <property type="component" value="Unassembled WGS sequence"/>
</dbReference>
<keyword evidence="1" id="KW-0472">Membrane</keyword>
<comment type="caution">
    <text evidence="2">The sequence shown here is derived from an EMBL/GenBank/DDBJ whole genome shotgun (WGS) entry which is preliminary data.</text>
</comment>
<keyword evidence="1" id="KW-0812">Transmembrane</keyword>
<name>A0A0G0FAG2_9BACT</name>
<feature type="transmembrane region" description="Helical" evidence="1">
    <location>
        <begin position="54"/>
        <end position="73"/>
    </location>
</feature>
<reference evidence="2 3" key="1">
    <citation type="journal article" date="2015" name="Nature">
        <title>rRNA introns, odd ribosomes, and small enigmatic genomes across a large radiation of phyla.</title>
        <authorList>
            <person name="Brown C.T."/>
            <person name="Hug L.A."/>
            <person name="Thomas B.C."/>
            <person name="Sharon I."/>
            <person name="Castelle C.J."/>
            <person name="Singh A."/>
            <person name="Wilkins M.J."/>
            <person name="Williams K.H."/>
            <person name="Banfield J.F."/>
        </authorList>
    </citation>
    <scope>NUCLEOTIDE SEQUENCE [LARGE SCALE GENOMIC DNA]</scope>
</reference>
<sequence length="78" mass="9618">MELLKIRKNRKDRDDWMKNKKGDFNFAGWYHFIYVILQSLFIFISLIYLYDKTLVWIFLIGYLLTTPSVKYFIKKIKN</sequence>
<gene>
    <name evidence="2" type="ORF">US29_C0057G0010</name>
</gene>
<keyword evidence="1" id="KW-1133">Transmembrane helix</keyword>
<proteinExistence type="predicted"/>
<dbReference type="AlphaFoldDB" id="A0A0G0FAG2"/>
<organism evidence="2 3">
    <name type="scientific">candidate division WS6 bacterium GW2011_GWF1_36_8</name>
    <dbReference type="NCBI Taxonomy" id="1619098"/>
    <lineage>
        <taxon>Bacteria</taxon>
        <taxon>Candidatus Dojkabacteria</taxon>
    </lineage>
</organism>
<dbReference type="EMBL" id="LBSK01000057">
    <property type="protein sequence ID" value="KKQ14887.1"/>
    <property type="molecule type" value="Genomic_DNA"/>
</dbReference>
<evidence type="ECO:0000313" key="3">
    <source>
        <dbReference type="Proteomes" id="UP000033886"/>
    </source>
</evidence>
<accession>A0A0G0FAG2</accession>